<dbReference type="CDD" id="cd03255">
    <property type="entry name" value="ABC_MJ0796_LolCDE_FtsE"/>
    <property type="match status" value="1"/>
</dbReference>
<dbReference type="PROSITE" id="PS50893">
    <property type="entry name" value="ABC_TRANSPORTER_2"/>
    <property type="match status" value="1"/>
</dbReference>
<dbReference type="GO" id="GO:0005524">
    <property type="term" value="F:ATP binding"/>
    <property type="evidence" value="ECO:0007669"/>
    <property type="project" value="UniProtKB-UniRule"/>
</dbReference>
<dbReference type="GO" id="GO:0005886">
    <property type="term" value="C:plasma membrane"/>
    <property type="evidence" value="ECO:0007669"/>
    <property type="project" value="UniProtKB-SubCell"/>
</dbReference>
<dbReference type="EMBL" id="CP047588">
    <property type="protein sequence ID" value="QIE02011.1"/>
    <property type="molecule type" value="Genomic_DNA"/>
</dbReference>
<organism evidence="11 12">
    <name type="scientific">Buchnera aphidicola subsp. Uroleucon sonchi</name>
    <dbReference type="NCBI Taxonomy" id="118118"/>
    <lineage>
        <taxon>Bacteria</taxon>
        <taxon>Pseudomonadati</taxon>
        <taxon>Pseudomonadota</taxon>
        <taxon>Gammaproteobacteria</taxon>
        <taxon>Enterobacterales</taxon>
        <taxon>Erwiniaceae</taxon>
        <taxon>Buchnera</taxon>
    </lineage>
</organism>
<evidence type="ECO:0000256" key="6">
    <source>
        <dbReference type="ARBA" id="ARBA00022967"/>
    </source>
</evidence>
<comment type="similarity">
    <text evidence="1">Belongs to the ABC transporter superfamily. Drug exporter-2 (TC 3.A.1.117) family.</text>
</comment>
<dbReference type="PANTHER" id="PTHR42798">
    <property type="entry name" value="LIPOPROTEIN-RELEASING SYSTEM ATP-BINDING PROTEIN LOLD"/>
    <property type="match status" value="1"/>
</dbReference>
<keyword evidence="7 9" id="KW-0472">Membrane</keyword>
<dbReference type="GO" id="GO:1902495">
    <property type="term" value="C:transmembrane transporter complex"/>
    <property type="evidence" value="ECO:0007669"/>
    <property type="project" value="UniProtKB-ARBA"/>
</dbReference>
<sequence>MNNIIIECTQLSKSYKDGDINYDILRNISFQLKKGDIAGIIGESGSGKTTFLHVLSSLDSPTSGRVSFNGKSFDSMTSNEISQFRNKKLGFIYQFHHLMLDFSVLENVAMPLLINNKNIKKSKEIAYNMLQKVKLENKIKKYPSEISGGERQRVAIARAFVNKPDLIIADEPTGNLDKYHIDVILNLICEFNVKFNTSFIIVTHDYNVIKKIPFLFHMKNGKLFNHEN</sequence>
<dbReference type="GO" id="GO:0016887">
    <property type="term" value="F:ATP hydrolysis activity"/>
    <property type="evidence" value="ECO:0007669"/>
    <property type="project" value="InterPro"/>
</dbReference>
<dbReference type="GO" id="GO:0044873">
    <property type="term" value="P:lipoprotein localization to membrane"/>
    <property type="evidence" value="ECO:0007669"/>
    <property type="project" value="UniProtKB-UniRule"/>
</dbReference>
<dbReference type="InterPro" id="IPR003593">
    <property type="entry name" value="AAA+_ATPase"/>
</dbReference>
<keyword evidence="9" id="KW-0997">Cell inner membrane</keyword>
<evidence type="ECO:0000256" key="9">
    <source>
        <dbReference type="RuleBase" id="RU367068"/>
    </source>
</evidence>
<comment type="similarity">
    <text evidence="9">Belongs to the ABC transporter superfamily. Lipoprotein translocase (TC 3.A.1.125) family.</text>
</comment>
<evidence type="ECO:0000256" key="5">
    <source>
        <dbReference type="ARBA" id="ARBA00022840"/>
    </source>
</evidence>
<evidence type="ECO:0000256" key="3">
    <source>
        <dbReference type="ARBA" id="ARBA00022475"/>
    </source>
</evidence>
<proteinExistence type="inferred from homology"/>
<keyword evidence="4 9" id="KW-0547">Nucleotide-binding</keyword>
<dbReference type="FunFam" id="3.40.50.300:FF:000032">
    <property type="entry name" value="Export ABC transporter ATP-binding protein"/>
    <property type="match status" value="1"/>
</dbReference>
<comment type="similarity">
    <text evidence="8">Belongs to the ABC transporter superfamily. Macrolide exporter (TC 3.A.1.122) family.</text>
</comment>
<dbReference type="InterPro" id="IPR017871">
    <property type="entry name" value="ABC_transporter-like_CS"/>
</dbReference>
<accession>A0A6C1F6C6</accession>
<evidence type="ECO:0000256" key="4">
    <source>
        <dbReference type="ARBA" id="ARBA00022741"/>
    </source>
</evidence>
<evidence type="ECO:0000259" key="10">
    <source>
        <dbReference type="PROSITE" id="PS50893"/>
    </source>
</evidence>
<dbReference type="AlphaFoldDB" id="A0A6C1F6C6"/>
<dbReference type="Gene3D" id="3.40.50.300">
    <property type="entry name" value="P-loop containing nucleotide triphosphate hydrolases"/>
    <property type="match status" value="1"/>
</dbReference>
<dbReference type="InterPro" id="IPR003439">
    <property type="entry name" value="ABC_transporter-like_ATP-bd"/>
</dbReference>
<dbReference type="RefSeq" id="WP_163119262.1">
    <property type="nucleotide sequence ID" value="NZ_CP047588.1"/>
</dbReference>
<keyword evidence="3 9" id="KW-1003">Cell membrane</keyword>
<evidence type="ECO:0000256" key="1">
    <source>
        <dbReference type="ARBA" id="ARBA00006526"/>
    </source>
</evidence>
<evidence type="ECO:0000256" key="7">
    <source>
        <dbReference type="ARBA" id="ARBA00023136"/>
    </source>
</evidence>
<keyword evidence="11" id="KW-0449">Lipoprotein</keyword>
<dbReference type="PROSITE" id="PS00211">
    <property type="entry name" value="ABC_TRANSPORTER_1"/>
    <property type="match status" value="1"/>
</dbReference>
<dbReference type="SMART" id="SM00382">
    <property type="entry name" value="AAA"/>
    <property type="match status" value="1"/>
</dbReference>
<comment type="subunit">
    <text evidence="9">The complex is composed of two ATP-binding proteins (LolD) and two transmembrane proteins (LolC and LolE).</text>
</comment>
<dbReference type="Proteomes" id="UP000502958">
    <property type="component" value="Chromosome"/>
</dbReference>
<dbReference type="InterPro" id="IPR011924">
    <property type="entry name" value="LolD_lipo_ATP-bd"/>
</dbReference>
<keyword evidence="6 9" id="KW-1278">Translocase</keyword>
<dbReference type="SUPFAM" id="SSF52540">
    <property type="entry name" value="P-loop containing nucleoside triphosphate hydrolases"/>
    <property type="match status" value="1"/>
</dbReference>
<evidence type="ECO:0000256" key="8">
    <source>
        <dbReference type="ARBA" id="ARBA00038388"/>
    </source>
</evidence>
<protein>
    <recommendedName>
        <fullName evidence="9">Lipoprotein-releasing system ATP-binding protein LolD</fullName>
        <ecNumber evidence="9">7.6.2.-</ecNumber>
    </recommendedName>
</protein>
<feature type="domain" description="ABC transporter" evidence="10">
    <location>
        <begin position="6"/>
        <end position="228"/>
    </location>
</feature>
<keyword evidence="5 9" id="KW-0067">ATP-binding</keyword>
<comment type="function">
    <text evidence="9">Part of the ABC transporter complex LolCDE involved in the translocation of mature outer membrane-directed lipoproteins, from the inner membrane to the periplasmic chaperone, LolA. Responsible for the formation of the LolA-lipoprotein complex in an ATP-dependent manner.</text>
</comment>
<comment type="subcellular location">
    <subcellularLocation>
        <location evidence="9">Cell inner membrane</location>
        <topology evidence="9">Peripheral membrane protein</topology>
    </subcellularLocation>
</comment>
<dbReference type="EC" id="7.6.2.-" evidence="9"/>
<gene>
    <name evidence="9 11" type="primary">lolD</name>
    <name evidence="11" type="ORF">GUU85_01380</name>
</gene>
<evidence type="ECO:0000313" key="11">
    <source>
        <dbReference type="EMBL" id="QIE02011.1"/>
    </source>
</evidence>
<name>A0A6C1F6C6_BUCUN</name>
<dbReference type="Pfam" id="PF00005">
    <property type="entry name" value="ABC_tran"/>
    <property type="match status" value="1"/>
</dbReference>
<keyword evidence="2 9" id="KW-0813">Transport</keyword>
<dbReference type="PANTHER" id="PTHR42798:SF7">
    <property type="entry name" value="ALPHA-D-RIBOSE 1-METHYLPHOSPHONATE 5-TRIPHOSPHATE SYNTHASE SUBUNIT PHNL"/>
    <property type="match status" value="1"/>
</dbReference>
<dbReference type="NCBIfam" id="TIGR02211">
    <property type="entry name" value="LolD_lipo_ex"/>
    <property type="match status" value="1"/>
</dbReference>
<dbReference type="InterPro" id="IPR017911">
    <property type="entry name" value="MacB-like_ATP-bd"/>
</dbReference>
<evidence type="ECO:0000256" key="2">
    <source>
        <dbReference type="ARBA" id="ARBA00022448"/>
    </source>
</evidence>
<evidence type="ECO:0000313" key="12">
    <source>
        <dbReference type="Proteomes" id="UP000502958"/>
    </source>
</evidence>
<dbReference type="GO" id="GO:0022857">
    <property type="term" value="F:transmembrane transporter activity"/>
    <property type="evidence" value="ECO:0007669"/>
    <property type="project" value="UniProtKB-ARBA"/>
</dbReference>
<reference evidence="11 12" key="1">
    <citation type="submission" date="2020-01" db="EMBL/GenBank/DDBJ databases">
        <title>Complete genome of Buchnera aphidicola isolated from Chaitophorus populeti.</title>
        <authorList>
            <person name="Park J."/>
            <person name="Xi H."/>
        </authorList>
    </citation>
    <scope>NUCLEOTIDE SEQUENCE [LARGE SCALE GENOMIC DNA]</scope>
    <source>
        <strain evidence="11 12">UsonBac</strain>
    </source>
</reference>
<dbReference type="InterPro" id="IPR027417">
    <property type="entry name" value="P-loop_NTPase"/>
</dbReference>